<evidence type="ECO:0000313" key="2">
    <source>
        <dbReference type="Proteomes" id="UP000799429"/>
    </source>
</evidence>
<gene>
    <name evidence="1" type="ORF">M501DRAFT_1034232</name>
</gene>
<accession>A0A9P4S4Z2</accession>
<organism evidence="1 2">
    <name type="scientific">Patellaria atrata CBS 101060</name>
    <dbReference type="NCBI Taxonomy" id="1346257"/>
    <lineage>
        <taxon>Eukaryota</taxon>
        <taxon>Fungi</taxon>
        <taxon>Dikarya</taxon>
        <taxon>Ascomycota</taxon>
        <taxon>Pezizomycotina</taxon>
        <taxon>Dothideomycetes</taxon>
        <taxon>Dothideomycetes incertae sedis</taxon>
        <taxon>Patellariales</taxon>
        <taxon>Patellariaceae</taxon>
        <taxon>Patellaria</taxon>
    </lineage>
</organism>
<dbReference type="Proteomes" id="UP000799429">
    <property type="component" value="Unassembled WGS sequence"/>
</dbReference>
<name>A0A9P4S4Z2_9PEZI</name>
<keyword evidence="2" id="KW-1185">Reference proteome</keyword>
<sequence>MLITDHVWITPSNTDLATCWSIFEGISRDGHTRWKKYHTNRHLHGKHVMPLLLSISRDAGMMTAVHFRQFGCVVLVWFQKITLYAQTSVFLPEFHGTTLRPRCQSNEGRQFNFGSSTIPFGLTVALSRSSHGVESPVIGVKTNEENIGLKIEVNLGGEKHPFLYQGPHNVTVDEVTENSGDQDY</sequence>
<dbReference type="EMBL" id="MU006106">
    <property type="protein sequence ID" value="KAF2835945.1"/>
    <property type="molecule type" value="Genomic_DNA"/>
</dbReference>
<protein>
    <submittedName>
        <fullName evidence="1">Uncharacterized protein</fullName>
    </submittedName>
</protein>
<evidence type="ECO:0000313" key="1">
    <source>
        <dbReference type="EMBL" id="KAF2835945.1"/>
    </source>
</evidence>
<dbReference type="AlphaFoldDB" id="A0A9P4S4Z2"/>
<proteinExistence type="predicted"/>
<comment type="caution">
    <text evidence="1">The sequence shown here is derived from an EMBL/GenBank/DDBJ whole genome shotgun (WGS) entry which is preliminary data.</text>
</comment>
<reference evidence="1" key="1">
    <citation type="journal article" date="2020" name="Stud. Mycol.">
        <title>101 Dothideomycetes genomes: a test case for predicting lifestyles and emergence of pathogens.</title>
        <authorList>
            <person name="Haridas S."/>
            <person name="Albert R."/>
            <person name="Binder M."/>
            <person name="Bloem J."/>
            <person name="Labutti K."/>
            <person name="Salamov A."/>
            <person name="Andreopoulos B."/>
            <person name="Baker S."/>
            <person name="Barry K."/>
            <person name="Bills G."/>
            <person name="Bluhm B."/>
            <person name="Cannon C."/>
            <person name="Castanera R."/>
            <person name="Culley D."/>
            <person name="Daum C."/>
            <person name="Ezra D."/>
            <person name="Gonzalez J."/>
            <person name="Henrissat B."/>
            <person name="Kuo A."/>
            <person name="Liang C."/>
            <person name="Lipzen A."/>
            <person name="Lutzoni F."/>
            <person name="Magnuson J."/>
            <person name="Mondo S."/>
            <person name="Nolan M."/>
            <person name="Ohm R."/>
            <person name="Pangilinan J."/>
            <person name="Park H.-J."/>
            <person name="Ramirez L."/>
            <person name="Alfaro M."/>
            <person name="Sun H."/>
            <person name="Tritt A."/>
            <person name="Yoshinaga Y."/>
            <person name="Zwiers L.-H."/>
            <person name="Turgeon B."/>
            <person name="Goodwin S."/>
            <person name="Spatafora J."/>
            <person name="Crous P."/>
            <person name="Grigoriev I."/>
        </authorList>
    </citation>
    <scope>NUCLEOTIDE SEQUENCE</scope>
    <source>
        <strain evidence="1">CBS 101060</strain>
    </source>
</reference>